<evidence type="ECO:0000259" key="3">
    <source>
        <dbReference type="Pfam" id="PF00501"/>
    </source>
</evidence>
<dbReference type="Pfam" id="PF13193">
    <property type="entry name" value="AMP-binding_C"/>
    <property type="match status" value="1"/>
</dbReference>
<dbReference type="Pfam" id="PF00501">
    <property type="entry name" value="AMP-binding"/>
    <property type="match status" value="1"/>
</dbReference>
<dbReference type="PANTHER" id="PTHR43201">
    <property type="entry name" value="ACYL-COA SYNTHETASE"/>
    <property type="match status" value="1"/>
</dbReference>
<dbReference type="Gene3D" id="3.30.300.30">
    <property type="match status" value="1"/>
</dbReference>
<dbReference type="PANTHER" id="PTHR43201:SF5">
    <property type="entry name" value="MEDIUM-CHAIN ACYL-COA LIGASE ACSF2, MITOCHONDRIAL"/>
    <property type="match status" value="1"/>
</dbReference>
<keyword evidence="2" id="KW-0436">Ligase</keyword>
<dbReference type="InterPro" id="IPR045851">
    <property type="entry name" value="AMP-bd_C_sf"/>
</dbReference>
<evidence type="ECO:0000259" key="4">
    <source>
        <dbReference type="Pfam" id="PF13193"/>
    </source>
</evidence>
<dbReference type="OrthoDB" id="9803968at2"/>
<evidence type="ECO:0000313" key="5">
    <source>
        <dbReference type="EMBL" id="PTL59318.1"/>
    </source>
</evidence>
<dbReference type="GO" id="GO:0006631">
    <property type="term" value="P:fatty acid metabolic process"/>
    <property type="evidence" value="ECO:0007669"/>
    <property type="project" value="TreeGrafter"/>
</dbReference>
<evidence type="ECO:0000256" key="2">
    <source>
        <dbReference type="ARBA" id="ARBA00022598"/>
    </source>
</evidence>
<accession>A0A2T4UJA7</accession>
<dbReference type="AlphaFoldDB" id="A0A2T4UJA7"/>
<feature type="domain" description="AMP-dependent synthetase/ligase" evidence="3">
    <location>
        <begin position="65"/>
        <end position="417"/>
    </location>
</feature>
<dbReference type="InterPro" id="IPR025110">
    <property type="entry name" value="AMP-bd_C"/>
</dbReference>
<comment type="caution">
    <text evidence="5">The sequence shown here is derived from an EMBL/GenBank/DDBJ whole genome shotgun (WGS) entry which is preliminary data.</text>
</comment>
<dbReference type="EMBL" id="PYYB01000001">
    <property type="protein sequence ID" value="PTL59318.1"/>
    <property type="molecule type" value="Genomic_DNA"/>
</dbReference>
<dbReference type="InterPro" id="IPR042099">
    <property type="entry name" value="ANL_N_sf"/>
</dbReference>
<evidence type="ECO:0000256" key="1">
    <source>
        <dbReference type="ARBA" id="ARBA00006432"/>
    </source>
</evidence>
<dbReference type="InterPro" id="IPR020845">
    <property type="entry name" value="AMP-binding_CS"/>
</dbReference>
<dbReference type="InterPro" id="IPR000873">
    <property type="entry name" value="AMP-dep_synth/lig_dom"/>
</dbReference>
<dbReference type="PROSITE" id="PS00455">
    <property type="entry name" value="AMP_BINDING"/>
    <property type="match status" value="1"/>
</dbReference>
<gene>
    <name evidence="5" type="ORF">C7Y72_06460</name>
</gene>
<dbReference type="CDD" id="cd04433">
    <property type="entry name" value="AFD_class_I"/>
    <property type="match status" value="1"/>
</dbReference>
<keyword evidence="6" id="KW-1185">Reference proteome</keyword>
<name>A0A2T4UJA7_9ACTN</name>
<comment type="similarity">
    <text evidence="1">Belongs to the ATP-dependent AMP-binding enzyme family.</text>
</comment>
<protein>
    <submittedName>
        <fullName evidence="5">Acyl-CoA synthetase</fullName>
    </submittedName>
</protein>
<organism evidence="5 6">
    <name type="scientific">Paraconexibacter algicola</name>
    <dbReference type="NCBI Taxonomy" id="2133960"/>
    <lineage>
        <taxon>Bacteria</taxon>
        <taxon>Bacillati</taxon>
        <taxon>Actinomycetota</taxon>
        <taxon>Thermoleophilia</taxon>
        <taxon>Solirubrobacterales</taxon>
        <taxon>Paraconexibacteraceae</taxon>
        <taxon>Paraconexibacter</taxon>
    </lineage>
</organism>
<dbReference type="GO" id="GO:0031956">
    <property type="term" value="F:medium-chain fatty acid-CoA ligase activity"/>
    <property type="evidence" value="ECO:0007669"/>
    <property type="project" value="TreeGrafter"/>
</dbReference>
<feature type="domain" description="AMP-binding enzyme C-terminal" evidence="4">
    <location>
        <begin position="465"/>
        <end position="540"/>
    </location>
</feature>
<dbReference type="SUPFAM" id="SSF56801">
    <property type="entry name" value="Acetyl-CoA synthetase-like"/>
    <property type="match status" value="1"/>
</dbReference>
<dbReference type="RefSeq" id="WP_107567835.1">
    <property type="nucleotide sequence ID" value="NZ_PYYB01000001.1"/>
</dbReference>
<dbReference type="Gene3D" id="3.40.50.12780">
    <property type="entry name" value="N-terminal domain of ligase-like"/>
    <property type="match status" value="1"/>
</dbReference>
<sequence length="551" mass="59052">MAAVTDLLARVPAPAARVATRIGNELFYANRLREVGMLHPQPPHKTAKAVSCYLRYGLLGGSIAAVAQRVPDAIAIRDERGEMTYAELDAASNALANHFRERGLGPGDGVALLARNHRGFVIALFAGAKAGVRLVLLNTDFAGPQIREVAGREGTDLLIHDDEYSAFLEGLEPRAGRLRAWTDEPADDTIDAVVARSSTAPPPRVGAAAKLIVLTSGTTGTPKGAPRPTPKSLILPGSLVGRIPFKGGETTVIGPPIFHALGLAHVVLGVGLGSTLVLRRKFDPEQALRDLAEHRASAFISVPIMLTRMLEVDPAVRESLDLSALRIVFVGGSQLGGELCRRTTKAFGPVVYNLYGSTEVAYATVATPEELAIAPDCVGRSPRGTTVRLYDEQRELITEPHVTGRIFVSNGFAFEGYTGGGGKEVIDGHMATGDVGHVDEHGLLFIDGRDDDMIVSGGENVFPAEVEELLHSHPKVAEASVIGVDDETFGKRLRAFVALLPGEEATEEEFKSLVKENLARYKVPREVVFLDTLPRNPTGKVLKRKLAEYEA</sequence>
<reference evidence="5 6" key="1">
    <citation type="submission" date="2018-03" db="EMBL/GenBank/DDBJ databases">
        <title>Aquarubrobacter algicola gen. nov., sp. nov., a novel actinobacterium isolated from shallow eutrophic lake during the end of cyanobacterial harmful algal blooms.</title>
        <authorList>
            <person name="Chun S.J."/>
        </authorList>
    </citation>
    <scope>NUCLEOTIDE SEQUENCE [LARGE SCALE GENOMIC DNA]</scope>
    <source>
        <strain evidence="5 6">Seoho-28</strain>
    </source>
</reference>
<dbReference type="FunFam" id="3.30.300.30:FF:000008">
    <property type="entry name" value="2,3-dihydroxybenzoate-AMP ligase"/>
    <property type="match status" value="1"/>
</dbReference>
<proteinExistence type="inferred from homology"/>
<evidence type="ECO:0000313" key="6">
    <source>
        <dbReference type="Proteomes" id="UP000240739"/>
    </source>
</evidence>
<dbReference type="Proteomes" id="UP000240739">
    <property type="component" value="Unassembled WGS sequence"/>
</dbReference>